<evidence type="ECO:0000313" key="2">
    <source>
        <dbReference type="Proteomes" id="UP001321700"/>
    </source>
</evidence>
<comment type="caution">
    <text evidence="1">The sequence shown here is derived from an EMBL/GenBank/DDBJ whole genome shotgun (WGS) entry which is preliminary data.</text>
</comment>
<accession>A0ABU3KQS6</accession>
<evidence type="ECO:0008006" key="3">
    <source>
        <dbReference type="Google" id="ProtNLM"/>
    </source>
</evidence>
<name>A0ABU3KQS6_9BURK</name>
<evidence type="ECO:0000313" key="1">
    <source>
        <dbReference type="EMBL" id="MDT7519953.1"/>
    </source>
</evidence>
<keyword evidence="2" id="KW-1185">Reference proteome</keyword>
<dbReference type="RefSeq" id="WP_313875598.1">
    <property type="nucleotide sequence ID" value="NZ_JAVBIK010000001.1"/>
</dbReference>
<reference evidence="1 2" key="1">
    <citation type="submission" date="2023-08" db="EMBL/GenBank/DDBJ databases">
        <title>Rhodoferax potami sp. nov. and Rhodoferax mekongensis sp. nov., isolated from the Mekong River in Thailand.</title>
        <authorList>
            <person name="Kitikhun S."/>
            <person name="Charoenyingcharoen P."/>
            <person name="Siriarchawattana P."/>
            <person name="Likhitrattanapisal S."/>
            <person name="Nilsakha T."/>
            <person name="Chanpet A."/>
            <person name="Rattanawaree P."/>
            <person name="Ingsriswang S."/>
        </authorList>
    </citation>
    <scope>NUCLEOTIDE SEQUENCE [LARGE SCALE GENOMIC DNA]</scope>
    <source>
        <strain evidence="1 2">TBRC 17660</strain>
    </source>
</reference>
<protein>
    <recommendedName>
        <fullName evidence="3">GYD domain-containing protein</fullName>
    </recommendedName>
</protein>
<dbReference type="EMBL" id="JAVBIK010000001">
    <property type="protein sequence ID" value="MDT7519953.1"/>
    <property type="molecule type" value="Genomic_DNA"/>
</dbReference>
<sequence>MSPSVASATTPVSTQAVRLMVGTHEPIPEDPTALVRSLSASTGAASIVFVAKMSATSCLLAITPQPGQTTQDLVAKLAKAPGVRYAELDAKAMRN</sequence>
<dbReference type="Proteomes" id="UP001321700">
    <property type="component" value="Unassembled WGS sequence"/>
</dbReference>
<proteinExistence type="predicted"/>
<gene>
    <name evidence="1" type="ORF">RAE19_14750</name>
</gene>
<organism evidence="1 2">
    <name type="scientific">Rhodoferax potami</name>
    <dbReference type="NCBI Taxonomy" id="3068338"/>
    <lineage>
        <taxon>Bacteria</taxon>
        <taxon>Pseudomonadati</taxon>
        <taxon>Pseudomonadota</taxon>
        <taxon>Betaproteobacteria</taxon>
        <taxon>Burkholderiales</taxon>
        <taxon>Comamonadaceae</taxon>
        <taxon>Rhodoferax</taxon>
    </lineage>
</organism>